<sequence length="50" mass="5431">MDENALKGLTFSAALPEELAQNTLAARTANWRAAETVIHEKAQIVNHPTS</sequence>
<dbReference type="HOGENOM" id="CLU_3122064_0_0_11"/>
<dbReference type="Proteomes" id="UP000004245">
    <property type="component" value="Unassembled WGS sequence"/>
</dbReference>
<accession>E9SXN4</accession>
<comment type="caution">
    <text evidence="1">The sequence shown here is derived from an EMBL/GenBank/DDBJ whole genome shotgun (WGS) entry which is preliminary data.</text>
</comment>
<proteinExistence type="predicted"/>
<protein>
    <submittedName>
        <fullName evidence="1">Uncharacterized protein</fullName>
    </submittedName>
</protein>
<gene>
    <name evidence="1" type="ORF">HMPREF0724_11099</name>
</gene>
<evidence type="ECO:0000313" key="2">
    <source>
        <dbReference type="Proteomes" id="UP000004245"/>
    </source>
</evidence>
<name>E9SXN4_RHOHA</name>
<keyword evidence="2" id="KW-1185">Reference proteome</keyword>
<organism evidence="1 2">
    <name type="scientific">Prescottella equi ATCC 33707</name>
    <dbReference type="NCBI Taxonomy" id="525370"/>
    <lineage>
        <taxon>Bacteria</taxon>
        <taxon>Bacillati</taxon>
        <taxon>Actinomycetota</taxon>
        <taxon>Actinomycetes</taxon>
        <taxon>Mycobacteriales</taxon>
        <taxon>Nocardiaceae</taxon>
        <taxon>Prescottella</taxon>
    </lineage>
</organism>
<dbReference type="EMBL" id="ADNW02000006">
    <property type="protein sequence ID" value="EGD25318.1"/>
    <property type="molecule type" value="Genomic_DNA"/>
</dbReference>
<reference evidence="1" key="1">
    <citation type="submission" date="2011-01" db="EMBL/GenBank/DDBJ databases">
        <authorList>
            <person name="Muzny D."/>
            <person name="Qin X."/>
            <person name="Buhay C."/>
            <person name="Dugan-Rocha S."/>
            <person name="Ding Y."/>
            <person name="Chen G."/>
            <person name="Hawes A."/>
            <person name="Holder M."/>
            <person name="Jhangiani S."/>
            <person name="Johnson A."/>
            <person name="Khan Z."/>
            <person name="Li Z."/>
            <person name="Liu W."/>
            <person name="Liu X."/>
            <person name="Perez L."/>
            <person name="Shen H."/>
            <person name="Wang Q."/>
            <person name="Watt J."/>
            <person name="Xi L."/>
            <person name="Xin Y."/>
            <person name="Zhou J."/>
            <person name="Deng J."/>
            <person name="Jiang H."/>
            <person name="Liu Y."/>
            <person name="Qu J."/>
            <person name="Song X.-Z."/>
            <person name="Zhang L."/>
            <person name="Villasana D."/>
            <person name="Johnson A."/>
            <person name="Liu J."/>
            <person name="Liyanage D."/>
            <person name="Lorensuhewa L."/>
            <person name="Robinson T."/>
            <person name="Song A."/>
            <person name="Song B.-B."/>
            <person name="Dinh H."/>
            <person name="Thornton R."/>
            <person name="Coyle M."/>
            <person name="Francisco L."/>
            <person name="Jackson L."/>
            <person name="Javaid M."/>
            <person name="Korchina V."/>
            <person name="Kovar C."/>
            <person name="Mata R."/>
            <person name="Mathew T."/>
            <person name="Ngo R."/>
            <person name="Nguyen L."/>
            <person name="Nguyen N."/>
            <person name="Okwuonu G."/>
            <person name="Ongeri F."/>
            <person name="Pham C."/>
            <person name="Simmons D."/>
            <person name="Wilczek-Boney K."/>
            <person name="Hale W."/>
            <person name="Jakkamsetti A."/>
            <person name="Pham P."/>
            <person name="Ruth R."/>
            <person name="San Lucas F."/>
            <person name="Warren J."/>
            <person name="Zhang J."/>
            <person name="Zhao Z."/>
            <person name="Zhou C."/>
            <person name="Zhu D."/>
            <person name="Lee S."/>
            <person name="Bess C."/>
            <person name="Blankenburg K."/>
            <person name="Forbes L."/>
            <person name="Fu Q."/>
            <person name="Gubbala S."/>
            <person name="Hirani K."/>
            <person name="Jayaseelan J.C."/>
            <person name="Lara F."/>
            <person name="Munidasa M."/>
            <person name="Palculict T."/>
            <person name="Patil S."/>
            <person name="Pu L.-L."/>
            <person name="Saada N."/>
            <person name="Tang L."/>
            <person name="Weissenberger G."/>
            <person name="Zhu Y."/>
            <person name="Hemphill L."/>
            <person name="Shang Y."/>
            <person name="Youmans B."/>
            <person name="Ayvaz T."/>
            <person name="Ross M."/>
            <person name="Santibanez J."/>
            <person name="Aqrawi P."/>
            <person name="Gross S."/>
            <person name="Joshi V."/>
            <person name="Fowler G."/>
            <person name="Nazareth L."/>
            <person name="Reid J."/>
            <person name="Worley K."/>
            <person name="Petrosino J."/>
            <person name="Highlander S."/>
            <person name="Gibbs R."/>
        </authorList>
    </citation>
    <scope>NUCLEOTIDE SEQUENCE [LARGE SCALE GENOMIC DNA]</scope>
    <source>
        <strain evidence="1">ATCC 33707</strain>
    </source>
</reference>
<evidence type="ECO:0000313" key="1">
    <source>
        <dbReference type="EMBL" id="EGD25318.1"/>
    </source>
</evidence>
<dbReference type="RefSeq" id="WP_005514147.1">
    <property type="nucleotide sequence ID" value="NZ_CM001149.1"/>
</dbReference>
<dbReference type="AlphaFoldDB" id="E9SXN4"/>